<keyword evidence="2" id="KW-1185">Reference proteome</keyword>
<dbReference type="EMBL" id="BSTI01000004">
    <property type="protein sequence ID" value="GLY65622.1"/>
    <property type="molecule type" value="Genomic_DNA"/>
</dbReference>
<evidence type="ECO:0008006" key="3">
    <source>
        <dbReference type="Google" id="ProtNLM"/>
    </source>
</evidence>
<comment type="caution">
    <text evidence="1">The sequence shown here is derived from an EMBL/GenBank/DDBJ whole genome shotgun (WGS) entry which is preliminary data.</text>
</comment>
<proteinExistence type="predicted"/>
<gene>
    <name evidence="1" type="ORF">Atai01_22410</name>
</gene>
<sequence>MAEIWRLENGVTRSVSAENFTGAKGGGGAATSGTGAGAARDLGRGWKVSPSIDLARGDTATLADVDGPGIVEHIWLTTDRGSLRDLVFRMYWDAEEHPSVEVPLGDFFCNGWGELALLDSEMIVVAPAGGLNSYWPMPFRRHARITLENRSKRGVPVYYQITLTRRDLPEEAAYLHATWRRVKPLGSPAIHTIVDGVRGRGHYAGTYLAIEPGAPGWWGEGELKFFLDGDEEFPTICGTGTEDYFGGAWNFDVNGRYVPYSTAYLGLPQVLPPEEIYQPHQRFGAYRWHVRDPIRFETDLRVTVQALGWQSGGRYLPLEHADIATTAFWYQTEPHVPYDPLPGKLGGQPSRLKALFRRS</sequence>
<name>A0A9W6R111_9PSEU</name>
<organism evidence="1 2">
    <name type="scientific">Amycolatopsis taiwanensis</name>
    <dbReference type="NCBI Taxonomy" id="342230"/>
    <lineage>
        <taxon>Bacteria</taxon>
        <taxon>Bacillati</taxon>
        <taxon>Actinomycetota</taxon>
        <taxon>Actinomycetes</taxon>
        <taxon>Pseudonocardiales</taxon>
        <taxon>Pseudonocardiaceae</taxon>
        <taxon>Amycolatopsis</taxon>
    </lineage>
</organism>
<protein>
    <recommendedName>
        <fullName evidence="3">DUF2961 domain-containing protein</fullName>
    </recommendedName>
</protein>
<evidence type="ECO:0000313" key="1">
    <source>
        <dbReference type="EMBL" id="GLY65622.1"/>
    </source>
</evidence>
<reference evidence="1" key="1">
    <citation type="submission" date="2023-03" db="EMBL/GenBank/DDBJ databases">
        <title>Amycolatopsis taiwanensis NBRC 103393.</title>
        <authorList>
            <person name="Ichikawa N."/>
            <person name="Sato H."/>
            <person name="Tonouchi N."/>
        </authorList>
    </citation>
    <scope>NUCLEOTIDE SEQUENCE</scope>
    <source>
        <strain evidence="1">NBRC 103393</strain>
    </source>
</reference>
<dbReference type="RefSeq" id="WP_285486758.1">
    <property type="nucleotide sequence ID" value="NZ_BSTI01000004.1"/>
</dbReference>
<evidence type="ECO:0000313" key="2">
    <source>
        <dbReference type="Proteomes" id="UP001165136"/>
    </source>
</evidence>
<dbReference type="InterPro" id="IPR021345">
    <property type="entry name" value="DUF2961"/>
</dbReference>
<accession>A0A9W6R111</accession>
<dbReference type="Pfam" id="PF11175">
    <property type="entry name" value="DUF2961"/>
    <property type="match status" value="1"/>
</dbReference>
<dbReference type="Proteomes" id="UP001165136">
    <property type="component" value="Unassembled WGS sequence"/>
</dbReference>
<dbReference type="Gene3D" id="2.60.120.1390">
    <property type="match status" value="1"/>
</dbReference>
<dbReference type="AlphaFoldDB" id="A0A9W6R111"/>